<reference evidence="4 5" key="1">
    <citation type="journal article" date="2007" name="Int. J. Syst. Evol. Microbiol.">
        <title>Description of Pelomonas aquatica sp. nov. and Pelomonas puraquae sp. nov., isolated from industrial and haemodialysis water.</title>
        <authorList>
            <person name="Gomila M."/>
            <person name="Bowien B."/>
            <person name="Falsen E."/>
            <person name="Moore E.R."/>
            <person name="Lalucat J."/>
        </authorList>
    </citation>
    <scope>NUCLEOTIDE SEQUENCE [LARGE SCALE GENOMIC DNA]</scope>
    <source>
        <strain evidence="4 5">CCUG 52769</strain>
    </source>
</reference>
<dbReference type="PANTHER" id="PTHR42943:SF2">
    <property type="entry name" value="GLUTATHIONE S-TRANSFERASE KAPPA 1"/>
    <property type="match status" value="1"/>
</dbReference>
<evidence type="ECO:0000313" key="5">
    <source>
        <dbReference type="Proteomes" id="UP000197446"/>
    </source>
</evidence>
<evidence type="ECO:0000256" key="1">
    <source>
        <dbReference type="PIRNR" id="PIRNR006386"/>
    </source>
</evidence>
<dbReference type="RefSeq" id="WP_088486324.1">
    <property type="nucleotide sequence ID" value="NZ_NISI01000023.1"/>
</dbReference>
<dbReference type="Proteomes" id="UP000197446">
    <property type="component" value="Unassembled WGS sequence"/>
</dbReference>
<dbReference type="AlphaFoldDB" id="A0A254MXQ7"/>
<dbReference type="InterPro" id="IPR014440">
    <property type="entry name" value="HCCAis_GSTk"/>
</dbReference>
<dbReference type="InterPro" id="IPR036249">
    <property type="entry name" value="Thioredoxin-like_sf"/>
</dbReference>
<sequence>MIDDRFLAENPVVQRPPLKFYFDFSSPYSYIASEWVEAVAARHGRRVQWHAILLGATFQAAELRPPSAHPLKGDYSLRDFQRSARFAGLPYTQPPVFPIPTQQAARIFWWLNDLDPARAIAWAHAGLRAYFTRGVLLSDDAARRQLLTESDIDPDAAEAACQNPAYKLRLKAENEAAIAAGVFGAPFFIVDGEPFWGNDRQAQIDRWLASGPFKGLL</sequence>
<comment type="catalytic activity">
    <reaction evidence="1">
        <text>2-hydroxychromene-2-carboxylate = (3E)-4-(2-hydroxyphenyl)-2-oxobut-3-enoate</text>
        <dbReference type="Rhea" id="RHEA:27401"/>
        <dbReference type="ChEBI" id="CHEBI:59350"/>
        <dbReference type="ChEBI" id="CHEBI:59353"/>
        <dbReference type="EC" id="5.99.1.4"/>
    </reaction>
</comment>
<dbReference type="InterPro" id="IPR044087">
    <property type="entry name" value="NahD-like"/>
</dbReference>
<accession>A0A254MXQ7</accession>
<dbReference type="GO" id="GO:1901170">
    <property type="term" value="P:naphthalene catabolic process"/>
    <property type="evidence" value="ECO:0007669"/>
    <property type="project" value="InterPro"/>
</dbReference>
<dbReference type="SUPFAM" id="SSF52833">
    <property type="entry name" value="Thioredoxin-like"/>
    <property type="match status" value="1"/>
</dbReference>
<proteinExistence type="inferred from homology"/>
<dbReference type="GO" id="GO:0004364">
    <property type="term" value="F:glutathione transferase activity"/>
    <property type="evidence" value="ECO:0007669"/>
    <property type="project" value="TreeGrafter"/>
</dbReference>
<keyword evidence="5" id="KW-1185">Reference proteome</keyword>
<dbReference type="GO" id="GO:0004602">
    <property type="term" value="F:glutathione peroxidase activity"/>
    <property type="evidence" value="ECO:0007669"/>
    <property type="project" value="TreeGrafter"/>
</dbReference>
<dbReference type="GO" id="GO:0006749">
    <property type="term" value="P:glutathione metabolic process"/>
    <property type="evidence" value="ECO:0007669"/>
    <property type="project" value="TreeGrafter"/>
</dbReference>
<name>A0A254MXQ7_9BURK</name>
<dbReference type="InterPro" id="IPR051924">
    <property type="entry name" value="GST_Kappa/NadH"/>
</dbReference>
<feature type="domain" description="DSBA-like thioredoxin" evidence="3">
    <location>
        <begin position="18"/>
        <end position="206"/>
    </location>
</feature>
<dbReference type="GO" id="GO:0018845">
    <property type="term" value="F:2-hydroxychromene-2-carboxylate isomerase activity"/>
    <property type="evidence" value="ECO:0007669"/>
    <property type="project" value="UniProtKB-UniRule"/>
</dbReference>
<organism evidence="4 5">
    <name type="scientific">Roseateles puraquae</name>
    <dbReference type="NCBI Taxonomy" id="431059"/>
    <lineage>
        <taxon>Bacteria</taxon>
        <taxon>Pseudomonadati</taxon>
        <taxon>Pseudomonadota</taxon>
        <taxon>Betaproteobacteria</taxon>
        <taxon>Burkholderiales</taxon>
        <taxon>Sphaerotilaceae</taxon>
        <taxon>Roseateles</taxon>
    </lineage>
</organism>
<dbReference type="OrthoDB" id="8560325at2"/>
<dbReference type="PANTHER" id="PTHR42943">
    <property type="entry name" value="GLUTATHIONE S-TRANSFERASE KAPPA"/>
    <property type="match status" value="1"/>
</dbReference>
<keyword evidence="1 4" id="KW-0413">Isomerase</keyword>
<comment type="similarity">
    <text evidence="1">Belongs to the GST superfamily. NadH family.</text>
</comment>
<dbReference type="CDD" id="cd03022">
    <property type="entry name" value="DsbA_HCCA_Iso"/>
    <property type="match status" value="1"/>
</dbReference>
<dbReference type="InterPro" id="IPR001853">
    <property type="entry name" value="DSBA-like_thioredoxin_dom"/>
</dbReference>
<dbReference type="EMBL" id="NISI01000023">
    <property type="protein sequence ID" value="OWQ98119.1"/>
    <property type="molecule type" value="Genomic_DNA"/>
</dbReference>
<evidence type="ECO:0000313" key="4">
    <source>
        <dbReference type="EMBL" id="OWQ98119.1"/>
    </source>
</evidence>
<dbReference type="PIRSF" id="PIRSF006386">
    <property type="entry name" value="HCCAis_GSTk"/>
    <property type="match status" value="1"/>
</dbReference>
<protein>
    <recommendedName>
        <fullName evidence="1">2-hydroxychromene-2-carboxylate isomerase</fullName>
        <ecNumber evidence="1">5.99.1.4</ecNumber>
    </recommendedName>
</protein>
<comment type="caution">
    <text evidence="4">The sequence shown here is derived from an EMBL/GenBank/DDBJ whole genome shotgun (WGS) entry which is preliminary data.</text>
</comment>
<gene>
    <name evidence="4" type="ORF">CDO81_26730</name>
</gene>
<dbReference type="EC" id="5.99.1.4" evidence="1"/>
<dbReference type="Pfam" id="PF01323">
    <property type="entry name" value="DSBA"/>
    <property type="match status" value="1"/>
</dbReference>
<dbReference type="Gene3D" id="3.40.30.10">
    <property type="entry name" value="Glutaredoxin"/>
    <property type="match status" value="1"/>
</dbReference>
<evidence type="ECO:0000256" key="2">
    <source>
        <dbReference type="PIRSR" id="PIRSR006386-1"/>
    </source>
</evidence>
<feature type="active site" description="Nucleophile" evidence="2">
    <location>
        <position position="26"/>
    </location>
</feature>
<evidence type="ECO:0000259" key="3">
    <source>
        <dbReference type="Pfam" id="PF01323"/>
    </source>
</evidence>